<dbReference type="SUPFAM" id="SSF53756">
    <property type="entry name" value="UDP-Glycosyltransferase/glycogen phosphorylase"/>
    <property type="match status" value="1"/>
</dbReference>
<gene>
    <name evidence="3" type="ORF">ACFFLM_25785</name>
</gene>
<evidence type="ECO:0000259" key="2">
    <source>
        <dbReference type="Pfam" id="PF13579"/>
    </source>
</evidence>
<keyword evidence="4" id="KW-1185">Reference proteome</keyword>
<reference evidence="3 4" key="1">
    <citation type="submission" date="2024-09" db="EMBL/GenBank/DDBJ databases">
        <authorList>
            <person name="Sun Q."/>
            <person name="Mori K."/>
        </authorList>
    </citation>
    <scope>NUCLEOTIDE SEQUENCE [LARGE SCALE GENOMIC DNA]</scope>
    <source>
        <strain evidence="3 4">JCM 13503</strain>
    </source>
</reference>
<dbReference type="Pfam" id="PF13579">
    <property type="entry name" value="Glyco_trans_4_4"/>
    <property type="match status" value="1"/>
</dbReference>
<evidence type="ECO:0000259" key="1">
    <source>
        <dbReference type="Pfam" id="PF00534"/>
    </source>
</evidence>
<dbReference type="InterPro" id="IPR001296">
    <property type="entry name" value="Glyco_trans_1"/>
</dbReference>
<dbReference type="Proteomes" id="UP001589733">
    <property type="component" value="Unassembled WGS sequence"/>
</dbReference>
<feature type="domain" description="Glycosyl transferase family 1" evidence="1">
    <location>
        <begin position="184"/>
        <end position="349"/>
    </location>
</feature>
<dbReference type="Gene3D" id="3.40.50.2000">
    <property type="entry name" value="Glycogen Phosphorylase B"/>
    <property type="match status" value="2"/>
</dbReference>
<organism evidence="3 4">
    <name type="scientific">Deinococcus oregonensis</name>
    <dbReference type="NCBI Taxonomy" id="1805970"/>
    <lineage>
        <taxon>Bacteria</taxon>
        <taxon>Thermotogati</taxon>
        <taxon>Deinococcota</taxon>
        <taxon>Deinococci</taxon>
        <taxon>Deinococcales</taxon>
        <taxon>Deinococcaceae</taxon>
        <taxon>Deinococcus</taxon>
    </lineage>
</organism>
<name>A0ABV6B6H0_9DEIO</name>
<evidence type="ECO:0000313" key="4">
    <source>
        <dbReference type="Proteomes" id="UP001589733"/>
    </source>
</evidence>
<feature type="domain" description="Glycosyltransferase subfamily 4-like N-terminal" evidence="2">
    <location>
        <begin position="10"/>
        <end position="164"/>
    </location>
</feature>
<proteinExistence type="predicted"/>
<dbReference type="EMBL" id="JBHLYR010000086">
    <property type="protein sequence ID" value="MFB9995357.1"/>
    <property type="molecule type" value="Genomic_DNA"/>
</dbReference>
<dbReference type="PANTHER" id="PTHR12526">
    <property type="entry name" value="GLYCOSYLTRANSFERASE"/>
    <property type="match status" value="1"/>
</dbReference>
<sequence length="420" mass="46839">MTIPQSALWYLRGQLSEMQRRGYNTVFVSSVGEAGELEQVAHQEGIRVFPLEVSREIDPLGDVQSMWQLHRLMLKIRPDIVNFGNPKTGLVGGVVAALWRVPVRVYTLHGLRLETAVGAKRQILMWTERLTMSCAHHVVAVSPSLRERTLALGLVSPHKISTLHHGSVNGIRTMNVDAEQVEMLRSRLGIPKEALVYGFVGRLTRDKGIGELISAFQILRQTHPEARLLLVGDFETGDPVDEVTRRQIEASDSILWVGYASDVVSYYGLLDILVLPTYREGFPTVALEGAALGLPLITTDATGARDAVQDGVTGLRVAVGDVNQLADAMQQLADDQPLRRRFGQQGKTWVERDFAQERLWQEWDTLYQRLLTESRSGQPMFGSHRSKRPCMIGAGGIVLLALIKLRTRRATDRSHDDKRG</sequence>
<accession>A0ABV6B6H0</accession>
<comment type="caution">
    <text evidence="3">The sequence shown here is derived from an EMBL/GenBank/DDBJ whole genome shotgun (WGS) entry which is preliminary data.</text>
</comment>
<protein>
    <submittedName>
        <fullName evidence="3">Glycosyltransferase family 4 protein</fullName>
    </submittedName>
</protein>
<dbReference type="InterPro" id="IPR028098">
    <property type="entry name" value="Glyco_trans_4-like_N"/>
</dbReference>
<dbReference type="Pfam" id="PF00534">
    <property type="entry name" value="Glycos_transf_1"/>
    <property type="match status" value="1"/>
</dbReference>
<dbReference type="CDD" id="cd03808">
    <property type="entry name" value="GT4_CapM-like"/>
    <property type="match status" value="1"/>
</dbReference>
<evidence type="ECO:0000313" key="3">
    <source>
        <dbReference type="EMBL" id="MFB9995357.1"/>
    </source>
</evidence>
<dbReference type="RefSeq" id="WP_380017213.1">
    <property type="nucleotide sequence ID" value="NZ_JBHLYR010000086.1"/>
</dbReference>